<protein>
    <submittedName>
        <fullName evidence="1">Uncharacterized protein</fullName>
    </submittedName>
</protein>
<dbReference type="RefSeq" id="WP_043146219.1">
    <property type="nucleotide sequence ID" value="NZ_JSUQ01000027.1"/>
</dbReference>
<reference evidence="1 2" key="1">
    <citation type="submission" date="2014-10" db="EMBL/GenBank/DDBJ databases">
        <title>Genome sequence of Ponticoccus sp. strain UMTAT08 isolated from clonal culture of toxic dinoflagellate Alexandrium tamiyavanichii.</title>
        <authorList>
            <person name="Gan H.Y."/>
            <person name="Muhd D.-D."/>
            <person name="Mohd Noor M.E."/>
            <person name="Yeong Y.S."/>
            <person name="Usup G."/>
        </authorList>
    </citation>
    <scope>NUCLEOTIDE SEQUENCE [LARGE SCALE GENOMIC DNA]</scope>
    <source>
        <strain evidence="1 2">UMTAT08</strain>
    </source>
</reference>
<name>A0A0B3SIG8_9RHOB</name>
<evidence type="ECO:0000313" key="2">
    <source>
        <dbReference type="Proteomes" id="UP000030960"/>
    </source>
</evidence>
<gene>
    <name evidence="1" type="ORF">OA50_05039</name>
</gene>
<dbReference type="EMBL" id="JSUQ01000027">
    <property type="protein sequence ID" value="KHQ50364.1"/>
    <property type="molecule type" value="Genomic_DNA"/>
</dbReference>
<accession>A0A0B3SIG8</accession>
<keyword evidence="2" id="KW-1185">Reference proteome</keyword>
<evidence type="ECO:0000313" key="1">
    <source>
        <dbReference type="EMBL" id="KHQ50364.1"/>
    </source>
</evidence>
<dbReference type="Proteomes" id="UP000030960">
    <property type="component" value="Unassembled WGS sequence"/>
</dbReference>
<dbReference type="STRING" id="561184.SAMN05216376_105207"/>
<dbReference type="AlphaFoldDB" id="A0A0B3SIG8"/>
<organism evidence="1 2">
    <name type="scientific">Mameliella alba</name>
    <dbReference type="NCBI Taxonomy" id="561184"/>
    <lineage>
        <taxon>Bacteria</taxon>
        <taxon>Pseudomonadati</taxon>
        <taxon>Pseudomonadota</taxon>
        <taxon>Alphaproteobacteria</taxon>
        <taxon>Rhodobacterales</taxon>
        <taxon>Roseobacteraceae</taxon>
        <taxon>Mameliella</taxon>
    </lineage>
</organism>
<dbReference type="OrthoDB" id="9810895at2"/>
<sequence length="94" mass="9943">MAAGAFLLLASGVAAQAVQGCAERDRIRVDLAEGFGQRRVAVMLSQGSVVEIYAHPELGEWTALRVGPDGLACVIDFGEVFFAVDDRPPEGDPL</sequence>
<proteinExistence type="predicted"/>
<comment type="caution">
    <text evidence="1">The sequence shown here is derived from an EMBL/GenBank/DDBJ whole genome shotgun (WGS) entry which is preliminary data.</text>
</comment>